<accession>A0A9P0HHZ3</accession>
<dbReference type="InterPro" id="IPR029060">
    <property type="entry name" value="PIN-like_dom_sf"/>
</dbReference>
<organism evidence="2 3">
    <name type="scientific">Nezara viridula</name>
    <name type="common">Southern green stink bug</name>
    <name type="synonym">Cimex viridulus</name>
    <dbReference type="NCBI Taxonomy" id="85310"/>
    <lineage>
        <taxon>Eukaryota</taxon>
        <taxon>Metazoa</taxon>
        <taxon>Ecdysozoa</taxon>
        <taxon>Arthropoda</taxon>
        <taxon>Hexapoda</taxon>
        <taxon>Insecta</taxon>
        <taxon>Pterygota</taxon>
        <taxon>Neoptera</taxon>
        <taxon>Paraneoptera</taxon>
        <taxon>Hemiptera</taxon>
        <taxon>Heteroptera</taxon>
        <taxon>Panheteroptera</taxon>
        <taxon>Pentatomomorpha</taxon>
        <taxon>Pentatomoidea</taxon>
        <taxon>Pentatomidae</taxon>
        <taxon>Pentatominae</taxon>
        <taxon>Nezara</taxon>
    </lineage>
</organism>
<evidence type="ECO:0008006" key="4">
    <source>
        <dbReference type="Google" id="ProtNLM"/>
    </source>
</evidence>
<evidence type="ECO:0000256" key="1">
    <source>
        <dbReference type="ARBA" id="ARBA00009495"/>
    </source>
</evidence>
<dbReference type="Proteomes" id="UP001152798">
    <property type="component" value="Chromosome 5"/>
</dbReference>
<dbReference type="Gene3D" id="3.40.50.1010">
    <property type="entry name" value="5'-nuclease"/>
    <property type="match status" value="1"/>
</dbReference>
<dbReference type="EMBL" id="OV725081">
    <property type="protein sequence ID" value="CAH1402112.1"/>
    <property type="molecule type" value="Genomic_DNA"/>
</dbReference>
<dbReference type="GO" id="GO:0005634">
    <property type="term" value="C:nucleus"/>
    <property type="evidence" value="ECO:0007669"/>
    <property type="project" value="TreeGrafter"/>
</dbReference>
<reference evidence="2" key="1">
    <citation type="submission" date="2022-01" db="EMBL/GenBank/DDBJ databases">
        <authorList>
            <person name="King R."/>
        </authorList>
    </citation>
    <scope>NUCLEOTIDE SEQUENCE</scope>
</reference>
<dbReference type="PANTHER" id="PTHR15976">
    <property type="entry name" value="CONSTITUTIVE COACTIVATOR OF PEROXISOME PROLIFERATOR-ACTIVATED RECEPTOR GAMMA"/>
    <property type="match status" value="1"/>
</dbReference>
<evidence type="ECO:0000313" key="2">
    <source>
        <dbReference type="EMBL" id="CAH1402112.1"/>
    </source>
</evidence>
<keyword evidence="3" id="KW-1185">Reference proteome</keyword>
<evidence type="ECO:0000313" key="3">
    <source>
        <dbReference type="Proteomes" id="UP001152798"/>
    </source>
</evidence>
<proteinExistence type="inferred from homology"/>
<comment type="similarity">
    <text evidence="1">Belongs to the constitutive coactivator of PPAR-gamma family.</text>
</comment>
<dbReference type="SUPFAM" id="SSF88723">
    <property type="entry name" value="PIN domain-like"/>
    <property type="match status" value="1"/>
</dbReference>
<name>A0A9P0HHZ3_NEZVI</name>
<dbReference type="PANTHER" id="PTHR15976:SF17">
    <property type="entry name" value="CONSTITUTIVE COACTIVATOR OF PEROXISOME PROLIFERATOR-ACTIVATED RECEPTOR GAMMA"/>
    <property type="match status" value="1"/>
</dbReference>
<dbReference type="AlphaFoldDB" id="A0A9P0HHZ3"/>
<protein>
    <recommendedName>
        <fullName evidence="4">Constitutive coactivator of peroxisome proliferator-activated receptor gamma</fullName>
    </recommendedName>
</protein>
<gene>
    <name evidence="2" type="ORF">NEZAVI_LOCUS11004</name>
</gene>
<dbReference type="OrthoDB" id="6354174at2759"/>
<dbReference type="InterPro" id="IPR026784">
    <property type="entry name" value="Coact_PPARg"/>
</dbReference>
<sequence>MGIRGLETYLERSNAAACYPVRVIDLIHEYRSDTNSTPIIVVDGMSVMRYVYKFKDLSWICGGQLKEYEQTIKDFIDAFRNEGAELVFFFDGPHVCSKRETWIKRRLDTLEKARNLLDELSSGTSIRTLENGQFSMLPSNIRLLTMLVARHSGCKVYSSIRECDLEIAEYAFQKKCMAILAQDTDFVIFKSAKYYWSIKNFNFRHMTTYNYDRDKLASSIGIYTTELPLLASLLGNDVISFEDLKPFHNQLLYKRGEHYKKNWVNFGKLIFEVAHFIKFHVHHLNISRQTLETIAHQVFRDSSKWQLLEQSMLSYDYSSEINRRPGPPTSNNENWKNILRKAFELHSITVISSTVYGIIAQNIYSCATCLEDYRLNDLPASQTVFKPLREKLYGILLSENPEPCKIEEWVMCGPNSLDAAAYIEPKKVEVENPGLLSLWRGNTTAQWSIIEEIFNVDSLKVRSLPTHLIIPALALRYLYNNIKFLAWELCALVSSAILVQFYEVHQLTRLSLSETMKDTRPLRLYTLVTRLYSTVIFIFDGIGSPLSTQMISPSNYQDGKLFHSKYWQASQTSDISEICERKKDAVTFYERMMNFITENNQPAS</sequence>